<comment type="catalytic activity">
    <reaction evidence="15 16">
        <text>a ubiquinone + NADH + 5 H(+)(in) = a ubiquinol + NAD(+) + 4 H(+)(out)</text>
        <dbReference type="Rhea" id="RHEA:29091"/>
        <dbReference type="Rhea" id="RHEA-COMP:9565"/>
        <dbReference type="Rhea" id="RHEA-COMP:9566"/>
        <dbReference type="ChEBI" id="CHEBI:15378"/>
        <dbReference type="ChEBI" id="CHEBI:16389"/>
        <dbReference type="ChEBI" id="CHEBI:17976"/>
        <dbReference type="ChEBI" id="CHEBI:57540"/>
        <dbReference type="ChEBI" id="CHEBI:57945"/>
        <dbReference type="EC" id="7.1.1.2"/>
    </reaction>
</comment>
<keyword evidence="9 16" id="KW-0249">Electron transport</keyword>
<geneLocation type="mitochondrion" evidence="20"/>
<dbReference type="InterPro" id="IPR000260">
    <property type="entry name" value="NADH4_N"/>
</dbReference>
<keyword evidence="10 16" id="KW-1133">Transmembrane helix</keyword>
<comment type="function">
    <text evidence="16">Core subunit of the mitochondrial membrane respiratory chain NADH dehydrogenase (Complex I) which catalyzes electron transfer from NADH through the respiratory chain, using ubiquinone as an electron acceptor. Essential for the catalytic activity and assembly of complex I.</text>
</comment>
<evidence type="ECO:0000256" key="4">
    <source>
        <dbReference type="ARBA" id="ARBA00021006"/>
    </source>
</evidence>
<keyword evidence="5 16" id="KW-0813">Transport</keyword>
<keyword evidence="6 16" id="KW-0679">Respiratory chain</keyword>
<evidence type="ECO:0000256" key="6">
    <source>
        <dbReference type="ARBA" id="ARBA00022660"/>
    </source>
</evidence>
<feature type="transmembrane region" description="Helical" evidence="16">
    <location>
        <begin position="378"/>
        <end position="408"/>
    </location>
</feature>
<feature type="transmembrane region" description="Helical" evidence="16">
    <location>
        <begin position="28"/>
        <end position="48"/>
    </location>
</feature>
<gene>
    <name evidence="20" type="primary">ND4</name>
</gene>
<keyword evidence="8" id="KW-1278">Translocase</keyword>
<evidence type="ECO:0000256" key="9">
    <source>
        <dbReference type="ARBA" id="ARBA00022982"/>
    </source>
</evidence>
<keyword evidence="14 16" id="KW-0472">Membrane</keyword>
<dbReference type="EMBL" id="MN864058">
    <property type="protein sequence ID" value="QIZ12618.1"/>
    <property type="molecule type" value="Genomic_DNA"/>
</dbReference>
<feature type="transmembrane region" description="Helical" evidence="16">
    <location>
        <begin position="308"/>
        <end position="331"/>
    </location>
</feature>
<feature type="transmembrane region" description="Helical" evidence="16">
    <location>
        <begin position="115"/>
        <end position="136"/>
    </location>
</feature>
<evidence type="ECO:0000256" key="11">
    <source>
        <dbReference type="ARBA" id="ARBA00023027"/>
    </source>
</evidence>
<dbReference type="Pfam" id="PF01059">
    <property type="entry name" value="Oxidored_q5_N"/>
    <property type="match status" value="1"/>
</dbReference>
<feature type="signal peptide" evidence="17">
    <location>
        <begin position="1"/>
        <end position="18"/>
    </location>
</feature>
<evidence type="ECO:0000259" key="19">
    <source>
        <dbReference type="Pfam" id="PF01059"/>
    </source>
</evidence>
<dbReference type="EC" id="7.1.1.2" evidence="3 16"/>
<proteinExistence type="inferred from homology"/>
<dbReference type="PANTHER" id="PTHR43507:SF20">
    <property type="entry name" value="NADH-UBIQUINONE OXIDOREDUCTASE CHAIN 4"/>
    <property type="match status" value="1"/>
</dbReference>
<keyword evidence="7 16" id="KW-0812">Transmembrane</keyword>
<organism evidence="20">
    <name type="scientific">Hanleyella oldroydi</name>
    <dbReference type="NCBI Taxonomy" id="515356"/>
    <lineage>
        <taxon>Eukaryota</taxon>
        <taxon>Metazoa</taxon>
        <taxon>Spiralia</taxon>
        <taxon>Lophotrochozoa</taxon>
        <taxon>Mollusca</taxon>
        <taxon>Polyplacophora</taxon>
        <taxon>Neoloricata</taxon>
        <taxon>Lepidopleurida</taxon>
        <taxon>Lepidopleuridae</taxon>
        <taxon>Hanleyella</taxon>
    </lineage>
</organism>
<comment type="subcellular location">
    <subcellularLocation>
        <location evidence="1 16">Mitochondrion membrane</location>
        <topology evidence="1 16">Multi-pass membrane protein</topology>
    </subcellularLocation>
</comment>
<evidence type="ECO:0000313" key="20">
    <source>
        <dbReference type="EMBL" id="QIZ12618.1"/>
    </source>
</evidence>
<keyword evidence="13 16" id="KW-0496">Mitochondrion</keyword>
<feature type="domain" description="NADH:ubiquinone oxidoreductase chain 4 N-terminal" evidence="19">
    <location>
        <begin position="5"/>
        <end position="106"/>
    </location>
</feature>
<feature type="transmembrane region" description="Helical" evidence="16">
    <location>
        <begin position="429"/>
        <end position="453"/>
    </location>
</feature>
<evidence type="ECO:0000256" key="2">
    <source>
        <dbReference type="ARBA" id="ARBA00009025"/>
    </source>
</evidence>
<feature type="domain" description="NADH:quinone oxidoreductase/Mrp antiporter transmembrane" evidence="18">
    <location>
        <begin position="111"/>
        <end position="399"/>
    </location>
</feature>
<dbReference type="InterPro" id="IPR001750">
    <property type="entry name" value="ND/Mrp_TM"/>
</dbReference>
<keyword evidence="11 16" id="KW-0520">NAD</keyword>
<feature type="transmembrane region" description="Helical" evidence="16">
    <location>
        <begin position="90"/>
        <end position="108"/>
    </location>
</feature>
<evidence type="ECO:0000256" key="8">
    <source>
        <dbReference type="ARBA" id="ARBA00022967"/>
    </source>
</evidence>
<dbReference type="CTD" id="4538"/>
<dbReference type="GO" id="GO:0008137">
    <property type="term" value="F:NADH dehydrogenase (ubiquinone) activity"/>
    <property type="evidence" value="ECO:0007669"/>
    <property type="project" value="UniProtKB-UniRule"/>
</dbReference>
<evidence type="ECO:0000256" key="17">
    <source>
        <dbReference type="SAM" id="SignalP"/>
    </source>
</evidence>
<evidence type="ECO:0000256" key="3">
    <source>
        <dbReference type="ARBA" id="ARBA00012944"/>
    </source>
</evidence>
<evidence type="ECO:0000256" key="16">
    <source>
        <dbReference type="RuleBase" id="RU003297"/>
    </source>
</evidence>
<feature type="transmembrane region" description="Helical" evidence="16">
    <location>
        <begin position="257"/>
        <end position="277"/>
    </location>
</feature>
<comment type="similarity">
    <text evidence="2 16">Belongs to the complex I subunit 4 family.</text>
</comment>
<feature type="transmembrane region" description="Helical" evidence="16">
    <location>
        <begin position="148"/>
        <end position="169"/>
    </location>
</feature>
<dbReference type="AlphaFoldDB" id="A0A6H1PGD0"/>
<evidence type="ECO:0000256" key="5">
    <source>
        <dbReference type="ARBA" id="ARBA00022448"/>
    </source>
</evidence>
<dbReference type="GO" id="GO:0003954">
    <property type="term" value="F:NADH dehydrogenase activity"/>
    <property type="evidence" value="ECO:0007669"/>
    <property type="project" value="TreeGrafter"/>
</dbReference>
<evidence type="ECO:0000259" key="18">
    <source>
        <dbReference type="Pfam" id="PF00361"/>
    </source>
</evidence>
<evidence type="ECO:0000256" key="14">
    <source>
        <dbReference type="ARBA" id="ARBA00023136"/>
    </source>
</evidence>
<feature type="chain" id="PRO_5026183616" description="NADH-ubiquinone oxidoreductase chain 4" evidence="17">
    <location>
        <begin position="19"/>
        <end position="455"/>
    </location>
</feature>
<dbReference type="RefSeq" id="YP_009773395.1">
    <property type="nucleotide sequence ID" value="NC_047423.1"/>
</dbReference>
<protein>
    <recommendedName>
        <fullName evidence="4 16">NADH-ubiquinone oxidoreductase chain 4</fullName>
        <ecNumber evidence="3 16">7.1.1.2</ecNumber>
    </recommendedName>
</protein>
<name>A0A6H1PGD0_9MOLL</name>
<dbReference type="GO" id="GO:0048039">
    <property type="term" value="F:ubiquinone binding"/>
    <property type="evidence" value="ECO:0007669"/>
    <property type="project" value="TreeGrafter"/>
</dbReference>
<dbReference type="GeneID" id="54614989"/>
<feature type="transmembrane region" description="Helical" evidence="16">
    <location>
        <begin position="60"/>
        <end position="78"/>
    </location>
</feature>
<accession>A0A6H1PGD0</accession>
<evidence type="ECO:0000256" key="12">
    <source>
        <dbReference type="ARBA" id="ARBA00023075"/>
    </source>
</evidence>
<evidence type="ECO:0000256" key="13">
    <source>
        <dbReference type="ARBA" id="ARBA00023128"/>
    </source>
</evidence>
<sequence length="455" mass="51185">MLTLFMLFLFPLLQSLFSLSLNTKWWNTFWALTLMFLISIHFIFNSMGLPKFMFTMQLDVLSSPLVTLSCFISSLMMISSTKIYLYKNKLSLFSTMVFSLNMMIIMVFTQSNLMFLYIFFEASLVPTLVLILLWGYQPERLQAGMYMMIYTVTASLPLLINILFLYSINGHLNMNIMFVNYWLSGTASELICWGLFITAFLVKLPLFLVHLWLPKAHVEAPVAGSMILAALLLKLGGYGVLRLLLVLPKMGLLLNNYITTIALLGGSITSLICIRQTDMKSLIAYSSVGHMGMMMGGSLTNTTWGIKLGMMMMLAHGLSSSGLFCLANLLYEKSNSRSMFISKGFLSLAPASALWWFLLCSLNMAAPPSINLLSELGLIISILSYSNLFSVTLIMMSFLSAVYTLILYTNTQHGQNPSFMNFFSSDFSIIFLLLFMHWLPAQLLILSASKLIFLS</sequence>
<evidence type="ECO:0000256" key="10">
    <source>
        <dbReference type="ARBA" id="ARBA00022989"/>
    </source>
</evidence>
<feature type="transmembrane region" description="Helical" evidence="16">
    <location>
        <begin position="190"/>
        <end position="213"/>
    </location>
</feature>
<dbReference type="GO" id="GO:0042773">
    <property type="term" value="P:ATP synthesis coupled electron transport"/>
    <property type="evidence" value="ECO:0007669"/>
    <property type="project" value="InterPro"/>
</dbReference>
<feature type="transmembrane region" description="Helical" evidence="16">
    <location>
        <begin position="343"/>
        <end position="366"/>
    </location>
</feature>
<dbReference type="GO" id="GO:0031966">
    <property type="term" value="C:mitochondrial membrane"/>
    <property type="evidence" value="ECO:0007669"/>
    <property type="project" value="UniProtKB-SubCell"/>
</dbReference>
<dbReference type="GO" id="GO:0015990">
    <property type="term" value="P:electron transport coupled proton transport"/>
    <property type="evidence" value="ECO:0007669"/>
    <property type="project" value="TreeGrafter"/>
</dbReference>
<dbReference type="PANTHER" id="PTHR43507">
    <property type="entry name" value="NADH-UBIQUINONE OXIDOREDUCTASE CHAIN 4"/>
    <property type="match status" value="1"/>
</dbReference>
<dbReference type="InterPro" id="IPR003918">
    <property type="entry name" value="NADH_UbQ_OxRdtase"/>
</dbReference>
<evidence type="ECO:0000256" key="15">
    <source>
        <dbReference type="ARBA" id="ARBA00049551"/>
    </source>
</evidence>
<evidence type="ECO:0000256" key="7">
    <source>
        <dbReference type="ARBA" id="ARBA00022692"/>
    </source>
</evidence>
<evidence type="ECO:0000256" key="1">
    <source>
        <dbReference type="ARBA" id="ARBA00004225"/>
    </source>
</evidence>
<keyword evidence="12 16" id="KW-0830">Ubiquinone</keyword>
<dbReference type="PRINTS" id="PR01437">
    <property type="entry name" value="NUOXDRDTASE4"/>
</dbReference>
<keyword evidence="17" id="KW-0732">Signal</keyword>
<feature type="transmembrane region" description="Helical" evidence="16">
    <location>
        <begin position="225"/>
        <end position="245"/>
    </location>
</feature>
<dbReference type="Pfam" id="PF00361">
    <property type="entry name" value="Proton_antipo_M"/>
    <property type="match status" value="1"/>
</dbReference>
<reference evidence="20" key="1">
    <citation type="journal article" date="2020" name="BMC Evol. Biol.">
        <title>A mitogenomic phylogeny of chitons (Mollusca: Polyplacophora).</title>
        <authorList>
            <person name="Irisarri I."/>
            <person name="Uribe J.E."/>
            <person name="Eernisse D.J."/>
            <person name="Zardoya R."/>
        </authorList>
    </citation>
    <scope>NUCLEOTIDE SEQUENCE</scope>
</reference>